<evidence type="ECO:0000313" key="2">
    <source>
        <dbReference type="EMBL" id="OWQ95259.1"/>
    </source>
</evidence>
<comment type="caution">
    <text evidence="2">The sequence shown here is derived from an EMBL/GenBank/DDBJ whole genome shotgun (WGS) entry which is preliminary data.</text>
</comment>
<evidence type="ECO:0000313" key="3">
    <source>
        <dbReference type="Proteomes" id="UP000197097"/>
    </source>
</evidence>
<dbReference type="InterPro" id="IPR009081">
    <property type="entry name" value="PP-bd_ACP"/>
</dbReference>
<dbReference type="PROSITE" id="PS50075">
    <property type="entry name" value="CARRIER"/>
    <property type="match status" value="1"/>
</dbReference>
<reference evidence="2 3" key="1">
    <citation type="journal article" date="2002" name="Int. J. Syst. Evol. Microbiol.">
        <title>Sphingopyxis witflariensis sp. nov., isolated from activated sludge.</title>
        <authorList>
            <person name="Kampfer P."/>
            <person name="Witzenberger R."/>
            <person name="Denner E.B."/>
            <person name="Busse H.J."/>
            <person name="Neef A."/>
        </authorList>
    </citation>
    <scope>NUCLEOTIDE SEQUENCE [LARGE SCALE GENOMIC DNA]</scope>
    <source>
        <strain evidence="2 3">DSM 14551</strain>
    </source>
</reference>
<name>A0A246JQK8_9SPHN</name>
<dbReference type="SUPFAM" id="SSF47336">
    <property type="entry name" value="ACP-like"/>
    <property type="match status" value="1"/>
</dbReference>
<keyword evidence="3" id="KW-1185">Reference proteome</keyword>
<dbReference type="EMBL" id="NISJ01000007">
    <property type="protein sequence ID" value="OWQ95259.1"/>
    <property type="molecule type" value="Genomic_DNA"/>
</dbReference>
<dbReference type="InterPro" id="IPR036736">
    <property type="entry name" value="ACP-like_sf"/>
</dbReference>
<dbReference type="Proteomes" id="UP000197097">
    <property type="component" value="Unassembled WGS sequence"/>
</dbReference>
<dbReference type="Gene3D" id="1.10.1200.10">
    <property type="entry name" value="ACP-like"/>
    <property type="match status" value="1"/>
</dbReference>
<gene>
    <name evidence="2" type="ORF">CDQ91_13235</name>
</gene>
<dbReference type="OrthoDB" id="2626117at2"/>
<accession>A0A246JQK8</accession>
<sequence>MGTGIEGLCAFHAEEKTVTDTAPKASGVDATLRALLADILGLGEERAAALTADSGLFGELPEFDSMAVATVLTEMEDRLGIIIDDDEIDGEIFETYGNLLAFSQRKVAG</sequence>
<proteinExistence type="predicted"/>
<evidence type="ECO:0000259" key="1">
    <source>
        <dbReference type="PROSITE" id="PS50075"/>
    </source>
</evidence>
<organism evidence="2 3">
    <name type="scientific">Sphingopyxis witflariensis</name>
    <dbReference type="NCBI Taxonomy" id="173675"/>
    <lineage>
        <taxon>Bacteria</taxon>
        <taxon>Pseudomonadati</taxon>
        <taxon>Pseudomonadota</taxon>
        <taxon>Alphaproteobacteria</taxon>
        <taxon>Sphingomonadales</taxon>
        <taxon>Sphingomonadaceae</taxon>
        <taxon>Sphingopyxis</taxon>
    </lineage>
</organism>
<dbReference type="Pfam" id="PF00550">
    <property type="entry name" value="PP-binding"/>
    <property type="match status" value="1"/>
</dbReference>
<protein>
    <submittedName>
        <fullName evidence="2">Acyl carrier protein</fullName>
    </submittedName>
</protein>
<feature type="domain" description="Carrier" evidence="1">
    <location>
        <begin position="26"/>
        <end position="107"/>
    </location>
</feature>
<dbReference type="AlphaFoldDB" id="A0A246JQK8"/>